<dbReference type="AlphaFoldDB" id="A0A4U1JKU5"/>
<organism evidence="1 2">
    <name type="scientific">Polyangium fumosum</name>
    <dbReference type="NCBI Taxonomy" id="889272"/>
    <lineage>
        <taxon>Bacteria</taxon>
        <taxon>Pseudomonadati</taxon>
        <taxon>Myxococcota</taxon>
        <taxon>Polyangia</taxon>
        <taxon>Polyangiales</taxon>
        <taxon>Polyangiaceae</taxon>
        <taxon>Polyangium</taxon>
    </lineage>
</organism>
<sequence length="478" mass="53128">MARVAGGCEGRACSVACLTPSGPSCRSPRRRISRRMSRRETWLAVIDRFDPELSPRNPAWRAPRSRSPARMVCEWLEIARGVPRLLVTGTIGTGKTTELQRIAEERSGKEFVVFVDLERHCADVVHDAQAIERVSPWEVCFLMGVALLRAAEERLDFELPKKHREDLANRWATLAKRTNPDTPPQIDIGSLAKSMVVLASSAATGAPGAVGAGLQLLKAGAEAVKWTAPFGKTREALADQESDVQALLDCVNTLIGLVQQRGSRILFIIDGLDRIRDFDRAKALFIDSVLISQLACPLVICGPFALRHHPATASIRGFHDVPSLVNEPVLLKSKPKQRGPGIEFFRELYARRVSDLPGGPALFTAEQIDELAYYSGGRAREFVAFIFRIAGLASLNDLPQATDDLVKRVLDEFRRKRETGLHKGHIQTLEEIARDPDHRLPQGPLAQELLSYGTLLPYPNDSEWYFPHPLLLRHMIKL</sequence>
<evidence type="ECO:0000313" key="1">
    <source>
        <dbReference type="EMBL" id="TKD13275.1"/>
    </source>
</evidence>
<dbReference type="InterPro" id="IPR027417">
    <property type="entry name" value="P-loop_NTPase"/>
</dbReference>
<gene>
    <name evidence="1" type="ORF">E8A74_01625</name>
</gene>
<dbReference type="OrthoDB" id="5485762at2"/>
<comment type="caution">
    <text evidence="1">The sequence shown here is derived from an EMBL/GenBank/DDBJ whole genome shotgun (WGS) entry which is preliminary data.</text>
</comment>
<name>A0A4U1JKU5_9BACT</name>
<dbReference type="SUPFAM" id="SSF52540">
    <property type="entry name" value="P-loop containing nucleoside triphosphate hydrolases"/>
    <property type="match status" value="1"/>
</dbReference>
<keyword evidence="2" id="KW-1185">Reference proteome</keyword>
<reference evidence="1 2" key="1">
    <citation type="submission" date="2019-04" db="EMBL/GenBank/DDBJ databases">
        <authorList>
            <person name="Li Y."/>
            <person name="Wang J."/>
        </authorList>
    </citation>
    <scope>NUCLEOTIDE SEQUENCE [LARGE SCALE GENOMIC DNA]</scope>
    <source>
        <strain evidence="1 2">DSM 14668</strain>
    </source>
</reference>
<proteinExistence type="predicted"/>
<dbReference type="Proteomes" id="UP000309215">
    <property type="component" value="Unassembled WGS sequence"/>
</dbReference>
<evidence type="ECO:0000313" key="2">
    <source>
        <dbReference type="Proteomes" id="UP000309215"/>
    </source>
</evidence>
<dbReference type="EMBL" id="SSMQ01000001">
    <property type="protein sequence ID" value="TKD13275.1"/>
    <property type="molecule type" value="Genomic_DNA"/>
</dbReference>
<accession>A0A4U1JKU5</accession>
<protein>
    <submittedName>
        <fullName evidence="1">Uncharacterized protein</fullName>
    </submittedName>
</protein>